<evidence type="ECO:0000313" key="2">
    <source>
        <dbReference type="EMBL" id="MFC5848875.1"/>
    </source>
</evidence>
<dbReference type="InterPro" id="IPR036388">
    <property type="entry name" value="WH-like_DNA-bd_sf"/>
</dbReference>
<dbReference type="SMART" id="SM00347">
    <property type="entry name" value="HTH_MARR"/>
    <property type="match status" value="1"/>
</dbReference>
<dbReference type="PROSITE" id="PS50995">
    <property type="entry name" value="HTH_MARR_2"/>
    <property type="match status" value="1"/>
</dbReference>
<dbReference type="RefSeq" id="WP_380049333.1">
    <property type="nucleotide sequence ID" value="NZ_JBHSOH010000011.1"/>
</dbReference>
<dbReference type="SUPFAM" id="SSF46785">
    <property type="entry name" value="Winged helix' DNA-binding domain"/>
    <property type="match status" value="1"/>
</dbReference>
<proteinExistence type="predicted"/>
<dbReference type="EMBL" id="JBHSOH010000011">
    <property type="protein sequence ID" value="MFC5848875.1"/>
    <property type="molecule type" value="Genomic_DNA"/>
</dbReference>
<evidence type="ECO:0000259" key="1">
    <source>
        <dbReference type="PROSITE" id="PS50995"/>
    </source>
</evidence>
<evidence type="ECO:0000313" key="3">
    <source>
        <dbReference type="Proteomes" id="UP001595979"/>
    </source>
</evidence>
<protein>
    <submittedName>
        <fullName evidence="2">MarR family winged helix-turn-helix transcriptional regulator</fullName>
    </submittedName>
</protein>
<dbReference type="InterPro" id="IPR039422">
    <property type="entry name" value="MarR/SlyA-like"/>
</dbReference>
<gene>
    <name evidence="2" type="ORF">ACFPQ6_11185</name>
</gene>
<keyword evidence="3" id="KW-1185">Reference proteome</keyword>
<dbReference type="Proteomes" id="UP001595979">
    <property type="component" value="Unassembled WGS sequence"/>
</dbReference>
<dbReference type="PANTHER" id="PTHR33164:SF43">
    <property type="entry name" value="HTH-TYPE TRANSCRIPTIONAL REPRESSOR YETL"/>
    <property type="match status" value="1"/>
</dbReference>
<dbReference type="PANTHER" id="PTHR33164">
    <property type="entry name" value="TRANSCRIPTIONAL REGULATOR, MARR FAMILY"/>
    <property type="match status" value="1"/>
</dbReference>
<dbReference type="InterPro" id="IPR000835">
    <property type="entry name" value="HTH_MarR-typ"/>
</dbReference>
<feature type="domain" description="HTH marR-type" evidence="1">
    <location>
        <begin position="13"/>
        <end position="145"/>
    </location>
</feature>
<name>A0ABW1DL68_9DEIO</name>
<dbReference type="Gene3D" id="1.10.10.10">
    <property type="entry name" value="Winged helix-like DNA-binding domain superfamily/Winged helix DNA-binding domain"/>
    <property type="match status" value="1"/>
</dbReference>
<reference evidence="3" key="1">
    <citation type="journal article" date="2019" name="Int. J. Syst. Evol. Microbiol.">
        <title>The Global Catalogue of Microorganisms (GCM) 10K type strain sequencing project: providing services to taxonomists for standard genome sequencing and annotation.</title>
        <authorList>
            <consortium name="The Broad Institute Genomics Platform"/>
            <consortium name="The Broad Institute Genome Sequencing Center for Infectious Disease"/>
            <person name="Wu L."/>
            <person name="Ma J."/>
        </authorList>
    </citation>
    <scope>NUCLEOTIDE SEQUENCE [LARGE SCALE GENOMIC DNA]</scope>
    <source>
        <strain evidence="3">CGMCC 1.15053</strain>
    </source>
</reference>
<dbReference type="Pfam" id="PF12802">
    <property type="entry name" value="MarR_2"/>
    <property type="match status" value="1"/>
</dbReference>
<comment type="caution">
    <text evidence="2">The sequence shown here is derived from an EMBL/GenBank/DDBJ whole genome shotgun (WGS) entry which is preliminary data.</text>
</comment>
<organism evidence="2 3">
    <name type="scientific">Deinococcus petrolearius</name>
    <dbReference type="NCBI Taxonomy" id="1751295"/>
    <lineage>
        <taxon>Bacteria</taxon>
        <taxon>Thermotogati</taxon>
        <taxon>Deinococcota</taxon>
        <taxon>Deinococci</taxon>
        <taxon>Deinococcales</taxon>
        <taxon>Deinococcaceae</taxon>
        <taxon>Deinococcus</taxon>
    </lineage>
</organism>
<dbReference type="InterPro" id="IPR036390">
    <property type="entry name" value="WH_DNA-bd_sf"/>
</dbReference>
<sequence length="169" mass="19356">MPSAAPPAATVLATRLLEAHYGARDAFTRLVDPLLRERYDLDMRDFMILRWIGEQELTPGSLAQLLHIPGYATSRLLDPFIKRNLVRREVTSADARRYRLHLTPEGHDVLQGINETLTEMVGKFIQELGAERFELLIEGLDALTRIDAKSFSHPKKDQKLFDASRKIYR</sequence>
<accession>A0ABW1DL68</accession>